<organism evidence="7 8">
    <name type="scientific">Durio zibethinus</name>
    <name type="common">Durian</name>
    <dbReference type="NCBI Taxonomy" id="66656"/>
    <lineage>
        <taxon>Eukaryota</taxon>
        <taxon>Viridiplantae</taxon>
        <taxon>Streptophyta</taxon>
        <taxon>Embryophyta</taxon>
        <taxon>Tracheophyta</taxon>
        <taxon>Spermatophyta</taxon>
        <taxon>Magnoliopsida</taxon>
        <taxon>eudicotyledons</taxon>
        <taxon>Gunneridae</taxon>
        <taxon>Pentapetalae</taxon>
        <taxon>rosids</taxon>
        <taxon>malvids</taxon>
        <taxon>Malvales</taxon>
        <taxon>Malvaceae</taxon>
        <taxon>Helicteroideae</taxon>
        <taxon>Durio</taxon>
    </lineage>
</organism>
<evidence type="ECO:0000256" key="2">
    <source>
        <dbReference type="ARBA" id="ARBA00023015"/>
    </source>
</evidence>
<dbReference type="InterPro" id="IPR003441">
    <property type="entry name" value="NAC-dom"/>
</dbReference>
<dbReference type="SUPFAM" id="SSF101941">
    <property type="entry name" value="NAC domain"/>
    <property type="match status" value="1"/>
</dbReference>
<evidence type="ECO:0000313" key="7">
    <source>
        <dbReference type="Proteomes" id="UP000515121"/>
    </source>
</evidence>
<reference evidence="8" key="1">
    <citation type="submission" date="2025-08" db="UniProtKB">
        <authorList>
            <consortium name="RefSeq"/>
        </authorList>
    </citation>
    <scope>IDENTIFICATION</scope>
    <source>
        <tissue evidence="8">Fruit stalk</tissue>
    </source>
</reference>
<sequence length="284" mass="32343">MFNIQESILPMIDIGRGDSSKKRSLYHLPPGCRFYPSEEELFNHYLTGKNGSVAADRADVYSYDLIRELNLYDYDPSDLPEAVCFMHGYRGRKRHWFCYTESKGGRRKRRAKGGFWRRMGKVRDVFDGGNAVLGTRTKFVFYEVNSVKAAVRTPWIMYEYALLHHPEASFVLCRVVVKSRAGNSVSENVLSSCAEESVSAVGRIGIQHEGFLTTETVETKINCDDFTKELDDPIVTRPISVASFEFPSAIPRDLPIDLVGSWQTTIELLSIVEEDFIELEDLEQ</sequence>
<dbReference type="GO" id="GO:0005634">
    <property type="term" value="C:nucleus"/>
    <property type="evidence" value="ECO:0007669"/>
    <property type="project" value="UniProtKB-SubCell"/>
</dbReference>
<dbReference type="Proteomes" id="UP000515121">
    <property type="component" value="Unplaced"/>
</dbReference>
<keyword evidence="4" id="KW-0804">Transcription</keyword>
<keyword evidence="2" id="KW-0805">Transcription regulation</keyword>
<dbReference type="KEGG" id="dzi:111318655"/>
<evidence type="ECO:0000313" key="8">
    <source>
        <dbReference type="RefSeq" id="XP_022777328.1"/>
    </source>
</evidence>
<keyword evidence="7" id="KW-1185">Reference proteome</keyword>
<dbReference type="GO" id="GO:0006355">
    <property type="term" value="P:regulation of DNA-templated transcription"/>
    <property type="evidence" value="ECO:0007669"/>
    <property type="project" value="InterPro"/>
</dbReference>
<dbReference type="OrthoDB" id="1674324at2759"/>
<dbReference type="Gene3D" id="2.170.150.80">
    <property type="entry name" value="NAC domain"/>
    <property type="match status" value="1"/>
</dbReference>
<keyword evidence="3" id="KW-0238">DNA-binding</keyword>
<accession>A0A6P6BJV3</accession>
<gene>
    <name evidence="8" type="primary">LOC111318655</name>
</gene>
<evidence type="ECO:0000256" key="5">
    <source>
        <dbReference type="ARBA" id="ARBA00023242"/>
    </source>
</evidence>
<keyword evidence="5" id="KW-0539">Nucleus</keyword>
<proteinExistence type="predicted"/>
<evidence type="ECO:0000256" key="1">
    <source>
        <dbReference type="ARBA" id="ARBA00004123"/>
    </source>
</evidence>
<dbReference type="Pfam" id="PF02365">
    <property type="entry name" value="NAM"/>
    <property type="match status" value="1"/>
</dbReference>
<dbReference type="PROSITE" id="PS51005">
    <property type="entry name" value="NAC"/>
    <property type="match status" value="1"/>
</dbReference>
<dbReference type="InterPro" id="IPR036093">
    <property type="entry name" value="NAC_dom_sf"/>
</dbReference>
<dbReference type="GeneID" id="111318655"/>
<evidence type="ECO:0000256" key="4">
    <source>
        <dbReference type="ARBA" id="ARBA00023163"/>
    </source>
</evidence>
<dbReference type="GO" id="GO:0003677">
    <property type="term" value="F:DNA binding"/>
    <property type="evidence" value="ECO:0007669"/>
    <property type="project" value="UniProtKB-KW"/>
</dbReference>
<dbReference type="PANTHER" id="PTHR31989">
    <property type="entry name" value="NAC DOMAIN-CONTAINING PROTEIN 82-RELATED"/>
    <property type="match status" value="1"/>
</dbReference>
<dbReference type="AlphaFoldDB" id="A0A6P6BJV3"/>
<dbReference type="RefSeq" id="XP_022777328.1">
    <property type="nucleotide sequence ID" value="XM_022921593.1"/>
</dbReference>
<feature type="domain" description="NAC" evidence="6">
    <location>
        <begin position="28"/>
        <end position="178"/>
    </location>
</feature>
<name>A0A6P6BJV3_DURZI</name>
<evidence type="ECO:0000259" key="6">
    <source>
        <dbReference type="PROSITE" id="PS51005"/>
    </source>
</evidence>
<protein>
    <submittedName>
        <fullName evidence="8">NAC domain-containing protein 83-like</fullName>
    </submittedName>
</protein>
<comment type="subcellular location">
    <subcellularLocation>
        <location evidence="1">Nucleus</location>
    </subcellularLocation>
</comment>
<evidence type="ECO:0000256" key="3">
    <source>
        <dbReference type="ARBA" id="ARBA00023125"/>
    </source>
</evidence>